<dbReference type="PANTHER" id="PTHR11468">
    <property type="entry name" value="GLYCOGEN PHOSPHORYLASE"/>
    <property type="match status" value="1"/>
</dbReference>
<evidence type="ECO:0000256" key="3">
    <source>
        <dbReference type="ARBA" id="ARBA00006047"/>
    </source>
</evidence>
<evidence type="ECO:0000256" key="5">
    <source>
        <dbReference type="ARBA" id="ARBA00022676"/>
    </source>
</evidence>
<comment type="similarity">
    <text evidence="3 11">Belongs to the glycogen phosphorylase family.</text>
</comment>
<keyword evidence="5 11" id="KW-0328">Glycosyltransferase</keyword>
<evidence type="ECO:0000256" key="1">
    <source>
        <dbReference type="ARBA" id="ARBA00001275"/>
    </source>
</evidence>
<dbReference type="InterPro" id="IPR011833">
    <property type="entry name" value="Glycg_phsphrylas"/>
</dbReference>
<dbReference type="AlphaFoldDB" id="A0A5K7YJB7"/>
<keyword evidence="8 11" id="KW-0119">Carbohydrate metabolism</keyword>
<dbReference type="FunFam" id="3.40.50.2000:FF:000002">
    <property type="entry name" value="Alpha-1,4 glucan phosphorylase"/>
    <property type="match status" value="1"/>
</dbReference>
<organism evidence="12 13">
    <name type="scientific">Desulfosarcina alkanivorans</name>
    <dbReference type="NCBI Taxonomy" id="571177"/>
    <lineage>
        <taxon>Bacteria</taxon>
        <taxon>Pseudomonadati</taxon>
        <taxon>Thermodesulfobacteriota</taxon>
        <taxon>Desulfobacteria</taxon>
        <taxon>Desulfobacterales</taxon>
        <taxon>Desulfosarcinaceae</taxon>
        <taxon>Desulfosarcina</taxon>
    </lineage>
</organism>
<dbReference type="Gene3D" id="3.40.50.2000">
    <property type="entry name" value="Glycogen Phosphorylase B"/>
    <property type="match status" value="2"/>
</dbReference>
<dbReference type="EC" id="2.4.1.1" evidence="11"/>
<dbReference type="FunFam" id="3.40.50.2000:FF:000005">
    <property type="entry name" value="Alpha-1,4 glucan phosphorylase"/>
    <property type="match status" value="1"/>
</dbReference>
<dbReference type="OrthoDB" id="7229284at2"/>
<evidence type="ECO:0000256" key="2">
    <source>
        <dbReference type="ARBA" id="ARBA00001933"/>
    </source>
</evidence>
<reference evidence="12 13" key="1">
    <citation type="submission" date="2019-11" db="EMBL/GenBank/DDBJ databases">
        <title>Comparative genomics of hydrocarbon-degrading Desulfosarcina strains.</title>
        <authorList>
            <person name="Watanabe M."/>
            <person name="Kojima H."/>
            <person name="Fukui M."/>
        </authorList>
    </citation>
    <scope>NUCLEOTIDE SEQUENCE [LARGE SCALE GENOMIC DNA]</scope>
    <source>
        <strain evidence="12 13">PL12</strain>
    </source>
</reference>
<evidence type="ECO:0000256" key="7">
    <source>
        <dbReference type="ARBA" id="ARBA00022898"/>
    </source>
</evidence>
<dbReference type="KEGG" id="dalk:DSCA_24250"/>
<dbReference type="NCBIfam" id="TIGR02093">
    <property type="entry name" value="P_ylase"/>
    <property type="match status" value="1"/>
</dbReference>
<accession>A0A5K7YJB7</accession>
<dbReference type="GO" id="GO:0005980">
    <property type="term" value="P:glycogen catabolic process"/>
    <property type="evidence" value="ECO:0007669"/>
    <property type="project" value="TreeGrafter"/>
</dbReference>
<evidence type="ECO:0000256" key="4">
    <source>
        <dbReference type="ARBA" id="ARBA00022600"/>
    </source>
</evidence>
<dbReference type="InterPro" id="IPR000811">
    <property type="entry name" value="Glyco_trans_35"/>
</dbReference>
<dbReference type="Pfam" id="PF00343">
    <property type="entry name" value="Phosphorylase"/>
    <property type="match status" value="1"/>
</dbReference>
<dbReference type="CDD" id="cd04300">
    <property type="entry name" value="GT35_Glycogen_Phosphorylase"/>
    <property type="match status" value="1"/>
</dbReference>
<proteinExistence type="inferred from homology"/>
<dbReference type="PANTHER" id="PTHR11468:SF3">
    <property type="entry name" value="GLYCOGEN PHOSPHORYLASE, LIVER FORM"/>
    <property type="match status" value="1"/>
</dbReference>
<dbReference type="InterPro" id="IPR035090">
    <property type="entry name" value="Pyridoxal_P_attach_site"/>
</dbReference>
<feature type="modified residue" description="N6-(pyridoxal phosphate)lysine" evidence="10">
    <location>
        <position position="672"/>
    </location>
</feature>
<dbReference type="GO" id="GO:0008184">
    <property type="term" value="F:glycogen phosphorylase activity"/>
    <property type="evidence" value="ECO:0007669"/>
    <property type="project" value="InterPro"/>
</dbReference>
<evidence type="ECO:0000256" key="11">
    <source>
        <dbReference type="RuleBase" id="RU000587"/>
    </source>
</evidence>
<evidence type="ECO:0000256" key="10">
    <source>
        <dbReference type="PIRSR" id="PIRSR000460-1"/>
    </source>
</evidence>
<comment type="function">
    <text evidence="11">Allosteric enzyme that catalyzes the rate-limiting step in glycogen catabolism, the phosphorolytic cleavage of glycogen to produce glucose-1-phosphate, and plays a central role in maintaining cellular and organismal glucose homeostasis.</text>
</comment>
<comment type="function">
    <text evidence="9">Phosphorylase is an important allosteric enzyme in carbohydrate metabolism. Enzymes from different sources differ in their regulatory mechanisms and in their natural substrates. However, all known phosphorylases share catalytic and structural properties.</text>
</comment>
<keyword evidence="13" id="KW-1185">Reference proteome</keyword>
<dbReference type="Proteomes" id="UP000427906">
    <property type="component" value="Chromosome"/>
</dbReference>
<keyword evidence="6 11" id="KW-0808">Transferase</keyword>
<dbReference type="GO" id="GO:0030170">
    <property type="term" value="F:pyridoxal phosphate binding"/>
    <property type="evidence" value="ECO:0007669"/>
    <property type="project" value="InterPro"/>
</dbReference>
<gene>
    <name evidence="12" type="primary">glgP</name>
    <name evidence="12" type="ORF">DSCA_24250</name>
</gene>
<keyword evidence="7 10" id="KW-0663">Pyridoxal phosphate</keyword>
<evidence type="ECO:0000256" key="8">
    <source>
        <dbReference type="ARBA" id="ARBA00023277"/>
    </source>
</evidence>
<protein>
    <recommendedName>
        <fullName evidence="11">Alpha-1,4 glucan phosphorylase</fullName>
        <ecNumber evidence="11">2.4.1.1</ecNumber>
    </recommendedName>
</protein>
<name>A0A5K7YJB7_9BACT</name>
<comment type="catalytic activity">
    <reaction evidence="1 11">
        <text>[(1-&gt;4)-alpha-D-glucosyl](n) + phosphate = [(1-&gt;4)-alpha-D-glucosyl](n-1) + alpha-D-glucose 1-phosphate</text>
        <dbReference type="Rhea" id="RHEA:41732"/>
        <dbReference type="Rhea" id="RHEA-COMP:9584"/>
        <dbReference type="Rhea" id="RHEA-COMP:9586"/>
        <dbReference type="ChEBI" id="CHEBI:15444"/>
        <dbReference type="ChEBI" id="CHEBI:43474"/>
        <dbReference type="ChEBI" id="CHEBI:58601"/>
        <dbReference type="EC" id="2.4.1.1"/>
    </reaction>
</comment>
<dbReference type="GO" id="GO:0005737">
    <property type="term" value="C:cytoplasm"/>
    <property type="evidence" value="ECO:0007669"/>
    <property type="project" value="TreeGrafter"/>
</dbReference>
<keyword evidence="4" id="KW-0321">Glycogen metabolism</keyword>
<dbReference type="EMBL" id="AP021874">
    <property type="protein sequence ID" value="BBO68495.1"/>
    <property type="molecule type" value="Genomic_DNA"/>
</dbReference>
<comment type="cofactor">
    <cofactor evidence="2 11">
        <name>pyridoxal 5'-phosphate</name>
        <dbReference type="ChEBI" id="CHEBI:597326"/>
    </cofactor>
</comment>
<dbReference type="RefSeq" id="WP_155316651.1">
    <property type="nucleotide sequence ID" value="NZ_AP021874.1"/>
</dbReference>
<dbReference type="PIRSF" id="PIRSF000460">
    <property type="entry name" value="Pprylas_GlgP"/>
    <property type="match status" value="1"/>
</dbReference>
<sequence>MDDKHHQNSIGGREACLCDRTLEKDIQRHMRFTMGRDPAKPNRHACFMGLAYSVRDRLMDRWFHTQRSQYDTLAKRVYFLSLEFLPGRFLMNYLISLKMVDEARRTVEKMGFDLDELEEEEWDAGLGNGGLGRLASCYMDSLACLDFPGYGYGIRYDYGIFHQTMENGWQREQCDNWARKGTPWEIRRGEFLIPVRFYGHTETRTDANGRQYYRWVDGEVVMAMACDILVPGYGDGFVTNMRLWRAQSSREFNLDEFNQGDYIGAVEAKVLSENISGVLYPSDEMEQGRELRLKQQYFFVAATLADIMRRFKKLNRNFSELPDFVAIQLNDTHPAIAIPELMRLLMDGEGMAWDDAWPVCEKTFAYTNHTILPEALETWPVDLIRRLLPRHMEIIFEINRRFLNEVRTRQPSDSSLPGRVSLITDSGQQRVRMSHLAIVGSHTVNGVAELHSKIIREDLFRDFDTVFPGRLANVTNGITPRRWLAQANPLLARLINETIGPEWITDLDRLRELEPLADDAAFRRRWMETKRDNKKRLARYVLRKIGLGIDPDTLFSVQVKRIHEYKRQLLNVLHVITRFHRIKAAPGLPVVPRTTIFAGKAAPAYHQAKLIIRLVNAVAEKINNDPDIQGKLRVLFLPNYCVSQAEKIIPAADLSEQISTAGMEASGTGNMKMSLNGALTIGTLDGANVEIMEEVGRENIFIFGLTAGQVTTLRNGGYHPGTYYDGDAELKQALDSISRGDFSPEDPHLFAPVVDSLLHQGDYYMLLADYRDYLTAQESVDNAFQDKEEWARKSILNTARMGKFSSDRSVREYADRIWELKPLPAVELGEESLG</sequence>
<evidence type="ECO:0000313" key="12">
    <source>
        <dbReference type="EMBL" id="BBO68495.1"/>
    </source>
</evidence>
<evidence type="ECO:0000256" key="9">
    <source>
        <dbReference type="ARBA" id="ARBA00025174"/>
    </source>
</evidence>
<dbReference type="SUPFAM" id="SSF53756">
    <property type="entry name" value="UDP-Glycosyltransferase/glycogen phosphorylase"/>
    <property type="match status" value="1"/>
</dbReference>
<evidence type="ECO:0000313" key="13">
    <source>
        <dbReference type="Proteomes" id="UP000427906"/>
    </source>
</evidence>
<evidence type="ECO:0000256" key="6">
    <source>
        <dbReference type="ARBA" id="ARBA00022679"/>
    </source>
</evidence>
<dbReference type="PROSITE" id="PS00102">
    <property type="entry name" value="PHOSPHORYLASE"/>
    <property type="match status" value="1"/>
</dbReference>